<dbReference type="EMBL" id="CP010525">
    <property type="protein sequence ID" value="AJO22965.1"/>
    <property type="molecule type" value="Genomic_DNA"/>
</dbReference>
<evidence type="ECO:0000313" key="4">
    <source>
        <dbReference type="Proteomes" id="UP000070376"/>
    </source>
</evidence>
<protein>
    <submittedName>
        <fullName evidence="2">Uncharacterized protein</fullName>
    </submittedName>
</protein>
<dbReference type="GeneID" id="93259824"/>
<dbReference type="InterPro" id="IPR009910">
    <property type="entry name" value="DUF1450"/>
</dbReference>
<dbReference type="AlphaFoldDB" id="A0A0C5CBU0"/>
<organism evidence="2 4">
    <name type="scientific">Heyndrickxia coagulans</name>
    <name type="common">Weizmannia coagulans</name>
    <dbReference type="NCBI Taxonomy" id="1398"/>
    <lineage>
        <taxon>Bacteria</taxon>
        <taxon>Bacillati</taxon>
        <taxon>Bacillota</taxon>
        <taxon>Bacilli</taxon>
        <taxon>Bacillales</taxon>
        <taxon>Bacillaceae</taxon>
        <taxon>Heyndrickxia</taxon>
    </lineage>
</organism>
<reference evidence="1" key="1">
    <citation type="submission" date="2015-01" db="EMBL/GenBank/DDBJ databases">
        <title>Comparative genome analysis of Bacillus coagulans HM-08, Clostridium butyricum HM-68, Bacillus subtilis HM-66 and Bacillus licheniformis BL-09.</title>
        <authorList>
            <person name="Zhang H."/>
        </authorList>
    </citation>
    <scope>NUCLEOTIDE SEQUENCE [LARGE SCALE GENOMIC DNA]</scope>
    <source>
        <strain evidence="1">HM-08</strain>
    </source>
</reference>
<reference evidence="4" key="4">
    <citation type="submission" date="2016-01" db="EMBL/GenBank/DDBJ databases">
        <authorList>
            <person name="Mitreva M."/>
            <person name="Pepin K.H."/>
            <person name="Mihindukulasuriya K.A."/>
            <person name="Fulton R."/>
            <person name="Fronick C."/>
            <person name="O'Laughlin M."/>
            <person name="Miner T."/>
            <person name="Herter B."/>
            <person name="Rosa B.A."/>
            <person name="Cordes M."/>
            <person name="Tomlinson C."/>
            <person name="Wollam A."/>
            <person name="Palsikar V.B."/>
            <person name="Mardis E.R."/>
            <person name="Wilson R.K."/>
        </authorList>
    </citation>
    <scope>NUCLEOTIDE SEQUENCE [LARGE SCALE GENOMIC DNA]</scope>
    <source>
        <strain evidence="4">GED7749B</strain>
    </source>
</reference>
<dbReference type="EMBL" id="LRPN01000058">
    <property type="protein sequence ID" value="KWZ82385.1"/>
    <property type="molecule type" value="Genomic_DNA"/>
</dbReference>
<sequence length="81" mass="8840">MGIILVEICEGSLINTIDVEAELESRYPEVAVISNECLMACGLCTYSPFAMVNGKRIFAKTPEACLEKIKAAIETELKNLS</sequence>
<evidence type="ECO:0000313" key="3">
    <source>
        <dbReference type="Proteomes" id="UP000032024"/>
    </source>
</evidence>
<keyword evidence="3" id="KW-1185">Reference proteome</keyword>
<name>A0A0C5CBU0_HEYCO</name>
<gene>
    <name evidence="2" type="ORF">HMPREF3213_01773</name>
    <name evidence="1" type="ORF">SB48_HM08orf03426</name>
</gene>
<dbReference type="STRING" id="1398.AB434_3122"/>
<accession>A0A0C5CBU0</accession>
<reference evidence="2" key="3">
    <citation type="submission" date="2016-01" db="EMBL/GenBank/DDBJ databases">
        <authorList>
            <person name="Oliw E.H."/>
        </authorList>
    </citation>
    <scope>NUCLEOTIDE SEQUENCE [LARGE SCALE GENOMIC DNA]</scope>
    <source>
        <strain evidence="2">GED7749B</strain>
    </source>
</reference>
<dbReference type="PATRIC" id="fig|1398.18.peg.2165"/>
<dbReference type="Proteomes" id="UP000032024">
    <property type="component" value="Chromosome"/>
</dbReference>
<dbReference type="Proteomes" id="UP000070376">
    <property type="component" value="Unassembled WGS sequence"/>
</dbReference>
<proteinExistence type="predicted"/>
<reference evidence="3" key="2">
    <citation type="submission" date="2015-01" db="EMBL/GenBank/DDBJ databases">
        <title>Comparative genome analysis of Bacillus coagulans HM-08, Clostridium butyricum HM-68, Bacillus subtilis HM-66 and Bacillus paralicheniformis BL-09.</title>
        <authorList>
            <person name="Zhang H."/>
        </authorList>
    </citation>
    <scope>NUCLEOTIDE SEQUENCE [LARGE SCALE GENOMIC DNA]</scope>
    <source>
        <strain evidence="3">HM-08</strain>
    </source>
</reference>
<dbReference type="RefSeq" id="WP_014098260.1">
    <property type="nucleotide sequence ID" value="NZ_CP010525.1"/>
</dbReference>
<evidence type="ECO:0000313" key="2">
    <source>
        <dbReference type="EMBL" id="KWZ82385.1"/>
    </source>
</evidence>
<dbReference type="Pfam" id="PF07293">
    <property type="entry name" value="DUF1450"/>
    <property type="match status" value="1"/>
</dbReference>
<evidence type="ECO:0000313" key="1">
    <source>
        <dbReference type="EMBL" id="AJO22965.1"/>
    </source>
</evidence>